<protein>
    <recommendedName>
        <fullName evidence="6">Large ribosomal subunit protein uL23</fullName>
    </recommendedName>
</protein>
<dbReference type="SUPFAM" id="SSF54189">
    <property type="entry name" value="Ribosomal proteins S24e, L23 and L15e"/>
    <property type="match status" value="1"/>
</dbReference>
<dbReference type="NCBIfam" id="NF004363">
    <property type="entry name" value="PRK05738.2-4"/>
    <property type="match status" value="1"/>
</dbReference>
<dbReference type="NCBIfam" id="NF004364">
    <property type="entry name" value="PRK05738.2-5"/>
    <property type="match status" value="1"/>
</dbReference>
<gene>
    <name evidence="6" type="primary">rplW</name>
    <name evidence="8" type="ORF">EV645_1760</name>
</gene>
<evidence type="ECO:0000313" key="8">
    <source>
        <dbReference type="EMBL" id="RZU19549.1"/>
    </source>
</evidence>
<dbReference type="Pfam" id="PF00276">
    <property type="entry name" value="Ribosomal_L23"/>
    <property type="match status" value="1"/>
</dbReference>
<dbReference type="GO" id="GO:0005840">
    <property type="term" value="C:ribosome"/>
    <property type="evidence" value="ECO:0007669"/>
    <property type="project" value="UniProtKB-KW"/>
</dbReference>
<dbReference type="Gene3D" id="3.30.70.330">
    <property type="match status" value="1"/>
</dbReference>
<evidence type="ECO:0000313" key="9">
    <source>
        <dbReference type="Proteomes" id="UP000292027"/>
    </source>
</evidence>
<dbReference type="PANTHER" id="PTHR11620">
    <property type="entry name" value="60S RIBOSOMAL PROTEIN L23A"/>
    <property type="match status" value="1"/>
</dbReference>
<reference evidence="8 9" key="1">
    <citation type="journal article" date="2015" name="Stand. Genomic Sci.">
        <title>Genomic Encyclopedia of Bacterial and Archaeal Type Strains, Phase III: the genomes of soil and plant-associated and newly described type strains.</title>
        <authorList>
            <person name="Whitman W.B."/>
            <person name="Woyke T."/>
            <person name="Klenk H.P."/>
            <person name="Zhou Y."/>
            <person name="Lilburn T.G."/>
            <person name="Beck B.J."/>
            <person name="De Vos P."/>
            <person name="Vandamme P."/>
            <person name="Eisen J.A."/>
            <person name="Garrity G."/>
            <person name="Hugenholtz P."/>
            <person name="Kyrpides N.C."/>
        </authorList>
    </citation>
    <scope>NUCLEOTIDE SEQUENCE [LARGE SCALE GENOMIC DNA]</scope>
    <source>
        <strain evidence="8 9">VKM Ac-2540</strain>
    </source>
</reference>
<evidence type="ECO:0000256" key="1">
    <source>
        <dbReference type="ARBA" id="ARBA00006700"/>
    </source>
</evidence>
<keyword evidence="4 6" id="KW-0689">Ribosomal protein</keyword>
<keyword evidence="5 6" id="KW-0687">Ribonucleoprotein</keyword>
<evidence type="ECO:0000256" key="6">
    <source>
        <dbReference type="HAMAP-Rule" id="MF_01369"/>
    </source>
</evidence>
<proteinExistence type="inferred from homology"/>
<dbReference type="FunFam" id="3.30.70.330:FF:000001">
    <property type="entry name" value="50S ribosomal protein L23"/>
    <property type="match status" value="1"/>
</dbReference>
<dbReference type="GO" id="GO:0019843">
    <property type="term" value="F:rRNA binding"/>
    <property type="evidence" value="ECO:0007669"/>
    <property type="project" value="UniProtKB-UniRule"/>
</dbReference>
<dbReference type="InterPro" id="IPR012677">
    <property type="entry name" value="Nucleotide-bd_a/b_plait_sf"/>
</dbReference>
<evidence type="ECO:0000256" key="5">
    <source>
        <dbReference type="ARBA" id="ARBA00023274"/>
    </source>
</evidence>
<keyword evidence="9" id="KW-1185">Reference proteome</keyword>
<name>A0A4Q7XAE9_9ACTN</name>
<comment type="similarity">
    <text evidence="1 6 7">Belongs to the universal ribosomal protein uL23 family.</text>
</comment>
<dbReference type="InterPro" id="IPR012678">
    <property type="entry name" value="Ribosomal_uL23/eL15/eS24_sf"/>
</dbReference>
<dbReference type="AlphaFoldDB" id="A0A4Q7XAE9"/>
<keyword evidence="3 6" id="KW-0694">RNA-binding</keyword>
<dbReference type="GO" id="GO:0006412">
    <property type="term" value="P:translation"/>
    <property type="evidence" value="ECO:0007669"/>
    <property type="project" value="UniProtKB-UniRule"/>
</dbReference>
<comment type="caution">
    <text evidence="8">The sequence shown here is derived from an EMBL/GenBank/DDBJ whole genome shotgun (WGS) entry which is preliminary data.</text>
</comment>
<comment type="subunit">
    <text evidence="6">Part of the 50S ribosomal subunit. Contacts protein L29, and trigger factor when it is bound to the ribosome.</text>
</comment>
<keyword evidence="2 6" id="KW-0699">rRNA-binding</keyword>
<dbReference type="InterPro" id="IPR001014">
    <property type="entry name" value="Ribosomal_uL23_CS"/>
</dbReference>
<dbReference type="InterPro" id="IPR013025">
    <property type="entry name" value="Ribosomal_uL23-like"/>
</dbReference>
<organism evidence="8 9">
    <name type="scientific">Kribbella rubisoli</name>
    <dbReference type="NCBI Taxonomy" id="3075929"/>
    <lineage>
        <taxon>Bacteria</taxon>
        <taxon>Bacillati</taxon>
        <taxon>Actinomycetota</taxon>
        <taxon>Actinomycetes</taxon>
        <taxon>Propionibacteriales</taxon>
        <taxon>Kribbellaceae</taxon>
        <taxon>Kribbella</taxon>
    </lineage>
</organism>
<evidence type="ECO:0000256" key="7">
    <source>
        <dbReference type="RuleBase" id="RU003934"/>
    </source>
</evidence>
<dbReference type="OrthoDB" id="9793353at2"/>
<evidence type="ECO:0000256" key="2">
    <source>
        <dbReference type="ARBA" id="ARBA00022730"/>
    </source>
</evidence>
<dbReference type="GO" id="GO:0003735">
    <property type="term" value="F:structural constituent of ribosome"/>
    <property type="evidence" value="ECO:0007669"/>
    <property type="project" value="InterPro"/>
</dbReference>
<dbReference type="GO" id="GO:1990904">
    <property type="term" value="C:ribonucleoprotein complex"/>
    <property type="evidence" value="ECO:0007669"/>
    <property type="project" value="UniProtKB-KW"/>
</dbReference>
<evidence type="ECO:0000256" key="3">
    <source>
        <dbReference type="ARBA" id="ARBA00022884"/>
    </source>
</evidence>
<dbReference type="PROSITE" id="PS00050">
    <property type="entry name" value="RIBOSOMAL_L23"/>
    <property type="match status" value="1"/>
</dbReference>
<dbReference type="RefSeq" id="WP_130441500.1">
    <property type="nucleotide sequence ID" value="NZ_SHKR01000011.1"/>
</dbReference>
<dbReference type="EMBL" id="SHKR01000011">
    <property type="protein sequence ID" value="RZU19549.1"/>
    <property type="molecule type" value="Genomic_DNA"/>
</dbReference>
<evidence type="ECO:0000256" key="4">
    <source>
        <dbReference type="ARBA" id="ARBA00022980"/>
    </source>
</evidence>
<dbReference type="NCBIfam" id="NF004359">
    <property type="entry name" value="PRK05738.1-3"/>
    <property type="match status" value="1"/>
</dbReference>
<dbReference type="Proteomes" id="UP000292027">
    <property type="component" value="Unassembled WGS sequence"/>
</dbReference>
<dbReference type="HAMAP" id="MF_01369_B">
    <property type="entry name" value="Ribosomal_uL23_B"/>
    <property type="match status" value="1"/>
</dbReference>
<accession>A0A4Q7XAE9</accession>
<sequence>MSHGVNKDPRDVLRRPVVSEKSYGLLDEQKYTFEVDPDANKTEIKLAVEKVFKVKVADVNTLNRKGKRRRTRSGFGKRPDTKRAIVTLKGDDRIDIFGGQS</sequence>
<comment type="function">
    <text evidence="6">One of the early assembly proteins it binds 23S rRNA. One of the proteins that surrounds the polypeptide exit tunnel on the outside of the ribosome. Forms the main docking site for trigger factor binding to the ribosome.</text>
</comment>